<proteinExistence type="predicted"/>
<sequence length="405" mass="45992">MGLFEMEVSRKSFWAKYEGSNTCNAKAVYVLIALLALAAVGLVATFVWGLVVDPVNTFIITVMAVLSLGSFYLLCFTDPDAPVQFFDRHPTMTKIVSRFFIWGFVWLWAPVLLIVICVNFLLCNRVTECIGSGVFAVLAFCVGRPWKAFVVPAWKATVGRFRANVIARRKEKRRALAKDDAYWEARRIRDDRRYENSHIREEFWESYWRDFLTHTSIAGLLVGSAVMYFGVIGPRTIWGFPLMFSIFCLLSWLVVGALMAAAITFALPPWKRYASKHPIGQSFLVTLGSGAAGIWSDIKQKVCRHIVVNDYQAWSLPLRRAFSMEEAVRQMNNPKGRLILLGEAVSHCAVGSWELLVRESDTEALDLVCGKVREWSYSRYVSDGFIRFKVGGEQTFLQLYPRLQA</sequence>
<name>A0A1F5T687_9BACT</name>
<feature type="transmembrane region" description="Helical" evidence="1">
    <location>
        <begin position="27"/>
        <end position="51"/>
    </location>
</feature>
<gene>
    <name evidence="2" type="ORF">A2482_04645</name>
</gene>
<dbReference type="EMBL" id="MFGM01000079">
    <property type="protein sequence ID" value="OGF34206.1"/>
    <property type="molecule type" value="Genomic_DNA"/>
</dbReference>
<accession>A0A1F5T687</accession>
<feature type="transmembrane region" description="Helical" evidence="1">
    <location>
        <begin position="244"/>
        <end position="267"/>
    </location>
</feature>
<keyword evidence="1" id="KW-1133">Transmembrane helix</keyword>
<comment type="caution">
    <text evidence="2">The sequence shown here is derived from an EMBL/GenBank/DDBJ whole genome shotgun (WGS) entry which is preliminary data.</text>
</comment>
<reference evidence="2 3" key="1">
    <citation type="journal article" date="2016" name="Nat. Commun.">
        <title>Thousands of microbial genomes shed light on interconnected biogeochemical processes in an aquifer system.</title>
        <authorList>
            <person name="Anantharaman K."/>
            <person name="Brown C.T."/>
            <person name="Hug L.A."/>
            <person name="Sharon I."/>
            <person name="Castelle C.J."/>
            <person name="Probst A.J."/>
            <person name="Thomas B.C."/>
            <person name="Singh A."/>
            <person name="Wilkins M.J."/>
            <person name="Karaoz U."/>
            <person name="Brodie E.L."/>
            <person name="Williams K.H."/>
            <person name="Hubbard S.S."/>
            <person name="Banfield J.F."/>
        </authorList>
    </citation>
    <scope>NUCLEOTIDE SEQUENCE [LARGE SCALE GENOMIC DNA]</scope>
</reference>
<evidence type="ECO:0000313" key="2">
    <source>
        <dbReference type="EMBL" id="OGF34206.1"/>
    </source>
</evidence>
<dbReference type="Proteomes" id="UP000178656">
    <property type="component" value="Unassembled WGS sequence"/>
</dbReference>
<evidence type="ECO:0000256" key="1">
    <source>
        <dbReference type="SAM" id="Phobius"/>
    </source>
</evidence>
<feature type="transmembrane region" description="Helical" evidence="1">
    <location>
        <begin position="99"/>
        <end position="122"/>
    </location>
</feature>
<dbReference type="AlphaFoldDB" id="A0A1F5T687"/>
<organism evidence="2 3">
    <name type="scientific">Candidatus Falkowbacteria bacterium RIFOXYC2_FULL_48_21</name>
    <dbReference type="NCBI Taxonomy" id="1798005"/>
    <lineage>
        <taxon>Bacteria</taxon>
        <taxon>Candidatus Falkowiibacteriota</taxon>
    </lineage>
</organism>
<keyword evidence="1" id="KW-0472">Membrane</keyword>
<feature type="transmembrane region" description="Helical" evidence="1">
    <location>
        <begin position="129"/>
        <end position="146"/>
    </location>
</feature>
<protein>
    <submittedName>
        <fullName evidence="2">Uncharacterized protein</fullName>
    </submittedName>
</protein>
<feature type="transmembrane region" description="Helical" evidence="1">
    <location>
        <begin position="58"/>
        <end position="79"/>
    </location>
</feature>
<evidence type="ECO:0000313" key="3">
    <source>
        <dbReference type="Proteomes" id="UP000178656"/>
    </source>
</evidence>
<feature type="transmembrane region" description="Helical" evidence="1">
    <location>
        <begin position="211"/>
        <end position="232"/>
    </location>
</feature>
<keyword evidence="1" id="KW-0812">Transmembrane</keyword>
<feature type="transmembrane region" description="Helical" evidence="1">
    <location>
        <begin position="279"/>
        <end position="296"/>
    </location>
</feature>